<feature type="transmembrane region" description="Helical" evidence="7">
    <location>
        <begin position="282"/>
        <end position="304"/>
    </location>
</feature>
<organism evidence="8 9">
    <name type="scientific">Citrobacter portucalensis</name>
    <dbReference type="NCBI Taxonomy" id="1639133"/>
    <lineage>
        <taxon>Bacteria</taxon>
        <taxon>Pseudomonadati</taxon>
        <taxon>Pseudomonadota</taxon>
        <taxon>Gammaproteobacteria</taxon>
        <taxon>Enterobacterales</taxon>
        <taxon>Enterobacteriaceae</taxon>
        <taxon>Citrobacter</taxon>
        <taxon>Citrobacter freundii complex</taxon>
    </lineage>
</organism>
<protein>
    <recommendedName>
        <fullName evidence="6">Putative O-antigen transporter</fullName>
    </recommendedName>
</protein>
<evidence type="ECO:0000313" key="8">
    <source>
        <dbReference type="EMBL" id="MCX9004902.1"/>
    </source>
</evidence>
<evidence type="ECO:0000256" key="6">
    <source>
        <dbReference type="ARBA" id="ARBA00049738"/>
    </source>
</evidence>
<feature type="transmembrane region" description="Helical" evidence="7">
    <location>
        <begin position="316"/>
        <end position="341"/>
    </location>
</feature>
<keyword evidence="3 7" id="KW-0812">Transmembrane</keyword>
<comment type="subcellular location">
    <subcellularLocation>
        <location evidence="1">Cell membrane</location>
        <topology evidence="1">Multi-pass membrane protein</topology>
    </subcellularLocation>
</comment>
<evidence type="ECO:0000256" key="1">
    <source>
        <dbReference type="ARBA" id="ARBA00004651"/>
    </source>
</evidence>
<evidence type="ECO:0000256" key="7">
    <source>
        <dbReference type="SAM" id="Phobius"/>
    </source>
</evidence>
<keyword evidence="4 7" id="KW-1133">Transmembrane helix</keyword>
<dbReference type="AlphaFoldDB" id="A0AAW5WEB6"/>
<feature type="transmembrane region" description="Helical" evidence="7">
    <location>
        <begin position="114"/>
        <end position="130"/>
    </location>
</feature>
<evidence type="ECO:0000256" key="4">
    <source>
        <dbReference type="ARBA" id="ARBA00022989"/>
    </source>
</evidence>
<proteinExistence type="predicted"/>
<feature type="transmembrane region" description="Helical" evidence="7">
    <location>
        <begin position="89"/>
        <end position="108"/>
    </location>
</feature>
<evidence type="ECO:0000256" key="2">
    <source>
        <dbReference type="ARBA" id="ARBA00022475"/>
    </source>
</evidence>
<gene>
    <name evidence="8" type="ORF">NLN86_25215</name>
</gene>
<dbReference type="PANTHER" id="PTHR30250">
    <property type="entry name" value="PST FAMILY PREDICTED COLANIC ACID TRANSPORTER"/>
    <property type="match status" value="1"/>
</dbReference>
<evidence type="ECO:0000313" key="9">
    <source>
        <dbReference type="Proteomes" id="UP001207430"/>
    </source>
</evidence>
<feature type="transmembrane region" description="Helical" evidence="7">
    <location>
        <begin position="7"/>
        <end position="29"/>
    </location>
</feature>
<feature type="transmembrane region" description="Helical" evidence="7">
    <location>
        <begin position="239"/>
        <end position="262"/>
    </location>
</feature>
<comment type="caution">
    <text evidence="8">The sequence shown here is derived from an EMBL/GenBank/DDBJ whole genome shotgun (WGS) entry which is preliminary data.</text>
</comment>
<feature type="transmembrane region" description="Helical" evidence="7">
    <location>
        <begin position="199"/>
        <end position="219"/>
    </location>
</feature>
<dbReference type="PANTHER" id="PTHR30250:SF11">
    <property type="entry name" value="O-ANTIGEN TRANSPORTER-RELATED"/>
    <property type="match status" value="1"/>
</dbReference>
<evidence type="ECO:0000256" key="5">
    <source>
        <dbReference type="ARBA" id="ARBA00023136"/>
    </source>
</evidence>
<dbReference type="Pfam" id="PF01943">
    <property type="entry name" value="Polysacc_synt"/>
    <property type="match status" value="1"/>
</dbReference>
<keyword evidence="5 7" id="KW-0472">Membrane</keyword>
<dbReference type="Proteomes" id="UP001207430">
    <property type="component" value="Unassembled WGS sequence"/>
</dbReference>
<evidence type="ECO:0000256" key="3">
    <source>
        <dbReference type="ARBA" id="ARBA00022692"/>
    </source>
</evidence>
<feature type="transmembrane region" description="Helical" evidence="7">
    <location>
        <begin position="371"/>
        <end position="390"/>
    </location>
</feature>
<feature type="transmembrane region" description="Helical" evidence="7">
    <location>
        <begin position="41"/>
        <end position="68"/>
    </location>
</feature>
<feature type="transmembrane region" description="Helical" evidence="7">
    <location>
        <begin position="348"/>
        <end position="365"/>
    </location>
</feature>
<reference evidence="8" key="1">
    <citation type="submission" date="2022-07" db="EMBL/GenBank/DDBJ databases">
        <title>Genome Sequence of Citrobacter portucalensis from Edible Snails.</title>
        <authorList>
            <person name="Okafor A.C."/>
            <person name="Ogbo F.C."/>
            <person name="Ruppitsch W."/>
            <person name="Allerberger F."/>
        </authorList>
    </citation>
    <scope>NUCLEOTIDE SEQUENCE</scope>
    <source>
        <strain evidence="8">Igbk 7</strain>
    </source>
</reference>
<feature type="transmembrane region" description="Helical" evidence="7">
    <location>
        <begin position="139"/>
        <end position="158"/>
    </location>
</feature>
<keyword evidence="2" id="KW-1003">Cell membrane</keyword>
<dbReference type="GO" id="GO:0005886">
    <property type="term" value="C:plasma membrane"/>
    <property type="evidence" value="ECO:0007669"/>
    <property type="project" value="UniProtKB-SubCell"/>
</dbReference>
<sequence length="406" mass="46456">MNKVLGNFLNLTLLQFSTMVVQILIYPYLNNVLGGRVYGEIIFQQIIILHLQMIVFFGTDISAVRLAAKYISNKKKLIIVVSKITLGRLYIALLIVFLYVVYIFISGIDPWFCIYALSIFEAAFTLRWFFHGVQQLNKFAFPYCIIRFIGTLFIFLFVTGAGDWYKVVVITVGSSLLSVLVSWALYYRNFGFYYVKFKSVYLIFYDSFSLFITNLVSVVKDRSGGIFIGYFLGPSSLVYYDFCIKIVGVISSVTSSISAALFPSFSENYNSIYFRKYNKLIFTFSVLPFLISLVASDYVIITIYQLFKIDLSPVRLLFPVFGIMIFVRSHGYFLGLCYLMARNYKKRYASSLIISGCFYMLYMGGASFLGFNSLISLGIGIASSLVIEYFHRIYLCLKTRTEICGN</sequence>
<feature type="transmembrane region" description="Helical" evidence="7">
    <location>
        <begin position="164"/>
        <end position="187"/>
    </location>
</feature>
<name>A0AAW5WEB6_9ENTR</name>
<dbReference type="InterPro" id="IPR050833">
    <property type="entry name" value="Poly_Biosynth_Transport"/>
</dbReference>
<dbReference type="RefSeq" id="WP_267449871.1">
    <property type="nucleotide sequence ID" value="NZ_JANDBG010000055.1"/>
</dbReference>
<accession>A0AAW5WEB6</accession>
<dbReference type="InterPro" id="IPR002797">
    <property type="entry name" value="Polysacc_synth"/>
</dbReference>
<dbReference type="EMBL" id="JANDBG010000055">
    <property type="protein sequence ID" value="MCX9004902.1"/>
    <property type="molecule type" value="Genomic_DNA"/>
</dbReference>